<comment type="caution">
    <text evidence="2">The sequence shown here is derived from an EMBL/GenBank/DDBJ whole genome shotgun (WGS) entry which is preliminary data.</text>
</comment>
<dbReference type="Pfam" id="PF01882">
    <property type="entry name" value="DUF58"/>
    <property type="match status" value="1"/>
</dbReference>
<dbReference type="InterPro" id="IPR002881">
    <property type="entry name" value="DUF58"/>
</dbReference>
<sequence length="309" mass="34211">MKTPLPQIKAEADTLMRDLPSLLVKRGPASTDYLGAAGRRRAGQGDNFWQYRSFTTEDSVNRVDWRRSARGDHLFVRESELETARTFLFWCDPSAGFDWRGAPNTPTKAARALSISLAFASLITKSGDRCGVLGSGKKAKTGSGAAKKMSEDIWRASETSQLPSINQFAASMIIASDFYRPLEDITNWITHLATKNRHGVLLMVTDPIEASYPYEGRINFFSPSNLKERLIGRAENLRETYLQRYVQRQEDIRTLAHSLGWEAVFHVTDTPAAPPLAHIVQYFSAQVGAGPKPSQITSSPSNKEGSAAT</sequence>
<reference evidence="3" key="1">
    <citation type="journal article" date="2019" name="Int. J. Syst. Evol. Microbiol.">
        <title>The Global Catalogue of Microorganisms (GCM) 10K type strain sequencing project: providing services to taxonomists for standard genome sequencing and annotation.</title>
        <authorList>
            <consortium name="The Broad Institute Genomics Platform"/>
            <consortium name="The Broad Institute Genome Sequencing Center for Infectious Disease"/>
            <person name="Wu L."/>
            <person name="Ma J."/>
        </authorList>
    </citation>
    <scope>NUCLEOTIDE SEQUENCE [LARGE SCALE GENOMIC DNA]</scope>
    <source>
        <strain evidence="3">CCUG 51308</strain>
    </source>
</reference>
<dbReference type="PANTHER" id="PTHR33608">
    <property type="entry name" value="BLL2464 PROTEIN"/>
    <property type="match status" value="1"/>
</dbReference>
<protein>
    <submittedName>
        <fullName evidence="2">DUF58 domain-containing protein</fullName>
    </submittedName>
</protein>
<evidence type="ECO:0000313" key="2">
    <source>
        <dbReference type="EMBL" id="MFC7291361.1"/>
    </source>
</evidence>
<gene>
    <name evidence="2" type="ORF">ACFQS8_07010</name>
</gene>
<dbReference type="Proteomes" id="UP001596492">
    <property type="component" value="Unassembled WGS sequence"/>
</dbReference>
<dbReference type="EMBL" id="JBHTBR010000002">
    <property type="protein sequence ID" value="MFC7291361.1"/>
    <property type="molecule type" value="Genomic_DNA"/>
</dbReference>
<organism evidence="2 3">
    <name type="scientific">Hirschia litorea</name>
    <dbReference type="NCBI Taxonomy" id="1199156"/>
    <lineage>
        <taxon>Bacteria</taxon>
        <taxon>Pseudomonadati</taxon>
        <taxon>Pseudomonadota</taxon>
        <taxon>Alphaproteobacteria</taxon>
        <taxon>Hyphomonadales</taxon>
        <taxon>Hyphomonadaceae</taxon>
        <taxon>Hirschia</taxon>
    </lineage>
</organism>
<accession>A0ABW2IKE2</accession>
<dbReference type="RefSeq" id="WP_382166556.1">
    <property type="nucleotide sequence ID" value="NZ_JBHTBR010000002.1"/>
</dbReference>
<proteinExistence type="predicted"/>
<feature type="domain" description="DUF58" evidence="1">
    <location>
        <begin position="50"/>
        <end position="249"/>
    </location>
</feature>
<keyword evidence="3" id="KW-1185">Reference proteome</keyword>
<dbReference type="PANTHER" id="PTHR33608:SF6">
    <property type="entry name" value="BLL2464 PROTEIN"/>
    <property type="match status" value="1"/>
</dbReference>
<evidence type="ECO:0000259" key="1">
    <source>
        <dbReference type="Pfam" id="PF01882"/>
    </source>
</evidence>
<evidence type="ECO:0000313" key="3">
    <source>
        <dbReference type="Proteomes" id="UP001596492"/>
    </source>
</evidence>
<name>A0ABW2IKE2_9PROT</name>